<dbReference type="EMBL" id="JAWDGP010003905">
    <property type="protein sequence ID" value="KAK3769563.1"/>
    <property type="molecule type" value="Genomic_DNA"/>
</dbReference>
<comment type="caution">
    <text evidence="1">The sequence shown here is derived from an EMBL/GenBank/DDBJ whole genome shotgun (WGS) entry which is preliminary data.</text>
</comment>
<evidence type="ECO:0000313" key="2">
    <source>
        <dbReference type="Proteomes" id="UP001283361"/>
    </source>
</evidence>
<dbReference type="AlphaFoldDB" id="A0AAE0ZHS6"/>
<accession>A0AAE0ZHS6</accession>
<evidence type="ECO:0000313" key="1">
    <source>
        <dbReference type="EMBL" id="KAK3769563.1"/>
    </source>
</evidence>
<gene>
    <name evidence="1" type="ORF">RRG08_044758</name>
</gene>
<reference evidence="1" key="1">
    <citation type="journal article" date="2023" name="G3 (Bethesda)">
        <title>A reference genome for the long-term kleptoplast-retaining sea slug Elysia crispata morphotype clarki.</title>
        <authorList>
            <person name="Eastman K.E."/>
            <person name="Pendleton A.L."/>
            <person name="Shaikh M.A."/>
            <person name="Suttiyut T."/>
            <person name="Ogas R."/>
            <person name="Tomko P."/>
            <person name="Gavelis G."/>
            <person name="Widhalm J.R."/>
            <person name="Wisecaver J.H."/>
        </authorList>
    </citation>
    <scope>NUCLEOTIDE SEQUENCE</scope>
    <source>
        <strain evidence="1">ECLA1</strain>
    </source>
</reference>
<sequence length="98" mass="10794">MILWVTVGKTPPCESHLPDPVLDTREHFDSLVPYGSEIDEVASPESWWPSGEGFSLGILVWIQNTRSQRMASGLAFSVALSFMAEAKLIIVGHARRGL</sequence>
<name>A0AAE0ZHS6_9GAST</name>
<keyword evidence="2" id="KW-1185">Reference proteome</keyword>
<organism evidence="1 2">
    <name type="scientific">Elysia crispata</name>
    <name type="common">lettuce slug</name>
    <dbReference type="NCBI Taxonomy" id="231223"/>
    <lineage>
        <taxon>Eukaryota</taxon>
        <taxon>Metazoa</taxon>
        <taxon>Spiralia</taxon>
        <taxon>Lophotrochozoa</taxon>
        <taxon>Mollusca</taxon>
        <taxon>Gastropoda</taxon>
        <taxon>Heterobranchia</taxon>
        <taxon>Euthyneura</taxon>
        <taxon>Panpulmonata</taxon>
        <taxon>Sacoglossa</taxon>
        <taxon>Placobranchoidea</taxon>
        <taxon>Plakobranchidae</taxon>
        <taxon>Elysia</taxon>
    </lineage>
</organism>
<proteinExistence type="predicted"/>
<protein>
    <submittedName>
        <fullName evidence="1">Uncharacterized protein</fullName>
    </submittedName>
</protein>
<dbReference type="Proteomes" id="UP001283361">
    <property type="component" value="Unassembled WGS sequence"/>
</dbReference>